<reference evidence="2 3" key="1">
    <citation type="journal article" date="2005" name="J. Bacteriol.">
        <title>Whole-genome sequence analysis of Pseudomonas syringae pv. phaseolicola 1448A reveals divergence among pathovars in genes involved in virulence and transposition.</title>
        <authorList>
            <person name="Joardar V."/>
            <person name="Lindeberg M."/>
            <person name="Jackson R.W."/>
            <person name="Selengut J."/>
            <person name="Dodson R."/>
            <person name="Brinkac L.M."/>
            <person name="Daugherty S.C."/>
            <person name="Deboy R."/>
            <person name="Durkin A.S."/>
            <person name="Giglio M.G."/>
            <person name="Madupu R."/>
            <person name="Nelson W.C."/>
            <person name="Rosovitz M.J."/>
            <person name="Sullivan S."/>
            <person name="Crabtree J."/>
            <person name="Creasy T."/>
            <person name="Davidsen T."/>
            <person name="Haft D.H."/>
            <person name="Zafar N."/>
            <person name="Zhou L."/>
            <person name="Halpin R."/>
            <person name="Holley T."/>
            <person name="Khouri H."/>
            <person name="Feldblyum T."/>
            <person name="White O."/>
            <person name="Fraser C.M."/>
            <person name="Chatterjee A.K."/>
            <person name="Cartinhour S."/>
            <person name="Schneider D.J."/>
            <person name="Mansfield J."/>
            <person name="Collmer A."/>
            <person name="Buell C.R."/>
        </authorList>
    </citation>
    <scope>NUCLEOTIDE SEQUENCE [LARGE SCALE GENOMIC DNA]</scope>
    <source>
        <strain evidence="3">1448A / Race 6</strain>
    </source>
</reference>
<evidence type="ECO:0000313" key="2">
    <source>
        <dbReference type="EMBL" id="AAZ35869.1"/>
    </source>
</evidence>
<dbReference type="AlphaFoldDB" id="Q48DF9"/>
<protein>
    <recommendedName>
        <fullName evidence="4">Multicopper oxidase</fullName>
    </recommendedName>
</protein>
<sequence>MKRREMSRCRSWYKSRLRNTSTESFYKVSTLRRVRDRSATRNKRGAWLSLFAMLMIFIGPLVSQSMPMDHHAGMSMSMPASMDMSADSHAHHGGEHSMPADAGMSDHALWAKCGYCTLLFSCPALPHVLELVAAPPPRPGDFFASHPLPGHAHKAIFPNARSRAPPALTTA</sequence>
<dbReference type="Pfam" id="PF11162">
    <property type="entry name" value="DUF2946"/>
    <property type="match status" value="1"/>
</dbReference>
<keyword evidence="1" id="KW-0472">Membrane</keyword>
<dbReference type="Proteomes" id="UP000000551">
    <property type="component" value="Chromosome"/>
</dbReference>
<dbReference type="EMBL" id="CP000058">
    <property type="protein sequence ID" value="AAZ35869.1"/>
    <property type="molecule type" value="Genomic_DNA"/>
</dbReference>
<accession>Q48DF9</accession>
<keyword evidence="1" id="KW-0812">Transmembrane</keyword>
<dbReference type="InterPro" id="IPR021333">
    <property type="entry name" value="DUF2946"/>
</dbReference>
<dbReference type="HOGENOM" id="CLU_123889_3_1_6"/>
<evidence type="ECO:0008006" key="4">
    <source>
        <dbReference type="Google" id="ProtNLM"/>
    </source>
</evidence>
<proteinExistence type="predicted"/>
<keyword evidence="1" id="KW-1133">Transmembrane helix</keyword>
<name>Q48DF9_PSE14</name>
<evidence type="ECO:0000256" key="1">
    <source>
        <dbReference type="SAM" id="Phobius"/>
    </source>
</evidence>
<dbReference type="eggNOG" id="ENOG5033019">
    <property type="taxonomic scope" value="Bacteria"/>
</dbReference>
<evidence type="ECO:0000313" key="3">
    <source>
        <dbReference type="Proteomes" id="UP000000551"/>
    </source>
</evidence>
<dbReference type="KEGG" id="psp:PSPPH_4466"/>
<gene>
    <name evidence="2" type="ordered locus">PSPPH_4466</name>
</gene>
<organism evidence="2 3">
    <name type="scientific">Pseudomonas savastanoi pv. phaseolicola (strain 1448A / Race 6)</name>
    <name type="common">Pseudomonas syringae pv. phaseolicola (strain 1448A / Race 6)</name>
    <dbReference type="NCBI Taxonomy" id="264730"/>
    <lineage>
        <taxon>Bacteria</taxon>
        <taxon>Pseudomonadati</taxon>
        <taxon>Pseudomonadota</taxon>
        <taxon>Gammaproteobacteria</taxon>
        <taxon>Pseudomonadales</taxon>
        <taxon>Pseudomonadaceae</taxon>
        <taxon>Pseudomonas</taxon>
    </lineage>
</organism>
<feature type="transmembrane region" description="Helical" evidence="1">
    <location>
        <begin position="45"/>
        <end position="62"/>
    </location>
</feature>